<dbReference type="NCBIfam" id="NF041949">
    <property type="entry name" value="THIVI_2564_fam"/>
    <property type="match status" value="1"/>
</dbReference>
<feature type="transmembrane region" description="Helical" evidence="1">
    <location>
        <begin position="6"/>
        <end position="24"/>
    </location>
</feature>
<evidence type="ECO:0000313" key="2">
    <source>
        <dbReference type="EMBL" id="SHF61279.1"/>
    </source>
</evidence>
<organism evidence="2 3">
    <name type="scientific">Cnuella takakiae</name>
    <dbReference type="NCBI Taxonomy" id="1302690"/>
    <lineage>
        <taxon>Bacteria</taxon>
        <taxon>Pseudomonadati</taxon>
        <taxon>Bacteroidota</taxon>
        <taxon>Chitinophagia</taxon>
        <taxon>Chitinophagales</taxon>
        <taxon>Chitinophagaceae</taxon>
        <taxon>Cnuella</taxon>
    </lineage>
</organism>
<proteinExistence type="predicted"/>
<keyword evidence="1" id="KW-0472">Membrane</keyword>
<dbReference type="RefSeq" id="WP_073044153.1">
    <property type="nucleotide sequence ID" value="NZ_FQUO01000010.1"/>
</dbReference>
<keyword evidence="1" id="KW-1133">Transmembrane helix</keyword>
<sequence>MTLINVVIILIVVGVLLWLINRFIPMDGKIKQILNIVVVIAVILWLLRAFGIWGGGGIDLD</sequence>
<dbReference type="EMBL" id="FQUO01000010">
    <property type="protein sequence ID" value="SHF61279.1"/>
    <property type="molecule type" value="Genomic_DNA"/>
</dbReference>
<keyword evidence="3" id="KW-1185">Reference proteome</keyword>
<feature type="transmembrane region" description="Helical" evidence="1">
    <location>
        <begin position="33"/>
        <end position="53"/>
    </location>
</feature>
<dbReference type="AlphaFoldDB" id="A0A1M5D2Q7"/>
<keyword evidence="1" id="KW-0812">Transmembrane</keyword>
<name>A0A1M5D2Q7_9BACT</name>
<accession>A0A1M5D2Q7</accession>
<dbReference type="Proteomes" id="UP000184368">
    <property type="component" value="Unassembled WGS sequence"/>
</dbReference>
<reference evidence="2 3" key="1">
    <citation type="submission" date="2016-11" db="EMBL/GenBank/DDBJ databases">
        <authorList>
            <person name="Jaros S."/>
            <person name="Januszkiewicz K."/>
            <person name="Wedrychowicz H."/>
        </authorList>
    </citation>
    <scope>NUCLEOTIDE SEQUENCE [LARGE SCALE GENOMIC DNA]</scope>
    <source>
        <strain evidence="2 3">DSM 26897</strain>
    </source>
</reference>
<gene>
    <name evidence="2" type="ORF">SAMN05444008_11053</name>
</gene>
<evidence type="ECO:0000313" key="3">
    <source>
        <dbReference type="Proteomes" id="UP000184368"/>
    </source>
</evidence>
<evidence type="ECO:0000256" key="1">
    <source>
        <dbReference type="SAM" id="Phobius"/>
    </source>
</evidence>
<protein>
    <submittedName>
        <fullName evidence="2">Uncharacterized protein</fullName>
    </submittedName>
</protein>
<dbReference type="InterPro" id="IPR049641">
    <property type="entry name" value="THIVI_2564-like"/>
</dbReference>